<feature type="domain" description="Nudix hydrolase" evidence="1">
    <location>
        <begin position="19"/>
        <end position="163"/>
    </location>
</feature>
<sequence>MEEYSQPLSTYLPNHPSITGGIVVSAVIIHTPPEGAPPRTLIIQRALKDGFPLKWETPGGGVEDFDSSIISAAVREVKEETGLAVDAEQAILGTVGGFTEWEEPKTGLRWRKVTFLVRMTGEELPVVQLEAREHRDYKWVTEEEVEEEGEGKGIGFAYGQLRRGILEGFEKVRKSVQEGLER</sequence>
<dbReference type="PROSITE" id="PS51462">
    <property type="entry name" value="NUDIX"/>
    <property type="match status" value="1"/>
</dbReference>
<protein>
    <submittedName>
        <fullName evidence="2">NUDIX hydrolase domain-like protein</fullName>
    </submittedName>
</protein>
<dbReference type="PANTHER" id="PTHR43736">
    <property type="entry name" value="ADP-RIBOSE PYROPHOSPHATASE"/>
    <property type="match status" value="1"/>
</dbReference>
<evidence type="ECO:0000313" key="3">
    <source>
        <dbReference type="Proteomes" id="UP001303160"/>
    </source>
</evidence>
<dbReference type="CDD" id="cd02883">
    <property type="entry name" value="NUDIX_Hydrolase"/>
    <property type="match status" value="1"/>
</dbReference>
<dbReference type="GO" id="GO:0016787">
    <property type="term" value="F:hydrolase activity"/>
    <property type="evidence" value="ECO:0007669"/>
    <property type="project" value="UniProtKB-KW"/>
</dbReference>
<gene>
    <name evidence="2" type="ORF">QBC40DRAFT_330448</name>
</gene>
<dbReference type="PANTHER" id="PTHR43736:SF1">
    <property type="entry name" value="DIHYDRONEOPTERIN TRIPHOSPHATE DIPHOSPHATASE"/>
    <property type="match status" value="1"/>
</dbReference>
<keyword evidence="3" id="KW-1185">Reference proteome</keyword>
<dbReference type="InterPro" id="IPR000086">
    <property type="entry name" value="NUDIX_hydrolase_dom"/>
</dbReference>
<dbReference type="Gene3D" id="3.90.79.10">
    <property type="entry name" value="Nucleoside Triphosphate Pyrophosphohydrolase"/>
    <property type="match status" value="1"/>
</dbReference>
<proteinExistence type="predicted"/>
<reference evidence="2" key="2">
    <citation type="submission" date="2023-05" db="EMBL/GenBank/DDBJ databases">
        <authorList>
            <consortium name="Lawrence Berkeley National Laboratory"/>
            <person name="Steindorff A."/>
            <person name="Hensen N."/>
            <person name="Bonometti L."/>
            <person name="Westerberg I."/>
            <person name="Brannstrom I.O."/>
            <person name="Guillou S."/>
            <person name="Cros-Aarteil S."/>
            <person name="Calhoun S."/>
            <person name="Haridas S."/>
            <person name="Kuo A."/>
            <person name="Mondo S."/>
            <person name="Pangilinan J."/>
            <person name="Riley R."/>
            <person name="Labutti K."/>
            <person name="Andreopoulos B."/>
            <person name="Lipzen A."/>
            <person name="Chen C."/>
            <person name="Yanf M."/>
            <person name="Daum C."/>
            <person name="Ng V."/>
            <person name="Clum A."/>
            <person name="Ohm R."/>
            <person name="Martin F."/>
            <person name="Silar P."/>
            <person name="Natvig D."/>
            <person name="Lalanne C."/>
            <person name="Gautier V."/>
            <person name="Ament-Velasquez S.L."/>
            <person name="Kruys A."/>
            <person name="Hutchinson M.I."/>
            <person name="Powell A.J."/>
            <person name="Barry K."/>
            <person name="Miller A.N."/>
            <person name="Grigoriev I.V."/>
            <person name="Debuchy R."/>
            <person name="Gladieux P."/>
            <person name="Thoren M.H."/>
            <person name="Johannesson H."/>
        </authorList>
    </citation>
    <scope>NUCLEOTIDE SEQUENCE</scope>
    <source>
        <strain evidence="2">CBS 315.58</strain>
    </source>
</reference>
<organism evidence="2 3">
    <name type="scientific">Triangularia verruculosa</name>
    <dbReference type="NCBI Taxonomy" id="2587418"/>
    <lineage>
        <taxon>Eukaryota</taxon>
        <taxon>Fungi</taxon>
        <taxon>Dikarya</taxon>
        <taxon>Ascomycota</taxon>
        <taxon>Pezizomycotina</taxon>
        <taxon>Sordariomycetes</taxon>
        <taxon>Sordariomycetidae</taxon>
        <taxon>Sordariales</taxon>
        <taxon>Podosporaceae</taxon>
        <taxon>Triangularia</taxon>
    </lineage>
</organism>
<evidence type="ECO:0000259" key="1">
    <source>
        <dbReference type="PROSITE" id="PS51462"/>
    </source>
</evidence>
<dbReference type="EMBL" id="MU863941">
    <property type="protein sequence ID" value="KAK4198751.1"/>
    <property type="molecule type" value="Genomic_DNA"/>
</dbReference>
<dbReference type="Pfam" id="PF00293">
    <property type="entry name" value="NUDIX"/>
    <property type="match status" value="1"/>
</dbReference>
<dbReference type="InterPro" id="IPR015797">
    <property type="entry name" value="NUDIX_hydrolase-like_dom_sf"/>
</dbReference>
<accession>A0AAN6XFR5</accession>
<reference evidence="2" key="1">
    <citation type="journal article" date="2023" name="Mol. Phylogenet. Evol.">
        <title>Genome-scale phylogeny and comparative genomics of the fungal order Sordariales.</title>
        <authorList>
            <person name="Hensen N."/>
            <person name="Bonometti L."/>
            <person name="Westerberg I."/>
            <person name="Brannstrom I.O."/>
            <person name="Guillou S."/>
            <person name="Cros-Aarteil S."/>
            <person name="Calhoun S."/>
            <person name="Haridas S."/>
            <person name="Kuo A."/>
            <person name="Mondo S."/>
            <person name="Pangilinan J."/>
            <person name="Riley R."/>
            <person name="LaButti K."/>
            <person name="Andreopoulos B."/>
            <person name="Lipzen A."/>
            <person name="Chen C."/>
            <person name="Yan M."/>
            <person name="Daum C."/>
            <person name="Ng V."/>
            <person name="Clum A."/>
            <person name="Steindorff A."/>
            <person name="Ohm R.A."/>
            <person name="Martin F."/>
            <person name="Silar P."/>
            <person name="Natvig D.O."/>
            <person name="Lalanne C."/>
            <person name="Gautier V."/>
            <person name="Ament-Velasquez S.L."/>
            <person name="Kruys A."/>
            <person name="Hutchinson M.I."/>
            <person name="Powell A.J."/>
            <person name="Barry K."/>
            <person name="Miller A.N."/>
            <person name="Grigoriev I.V."/>
            <person name="Debuchy R."/>
            <person name="Gladieux P."/>
            <person name="Hiltunen Thoren M."/>
            <person name="Johannesson H."/>
        </authorList>
    </citation>
    <scope>NUCLEOTIDE SEQUENCE</scope>
    <source>
        <strain evidence="2">CBS 315.58</strain>
    </source>
</reference>
<dbReference type="SUPFAM" id="SSF55811">
    <property type="entry name" value="Nudix"/>
    <property type="match status" value="1"/>
</dbReference>
<evidence type="ECO:0000313" key="2">
    <source>
        <dbReference type="EMBL" id="KAK4198751.1"/>
    </source>
</evidence>
<keyword evidence="2" id="KW-0378">Hydrolase</keyword>
<dbReference type="Proteomes" id="UP001303160">
    <property type="component" value="Unassembled WGS sequence"/>
</dbReference>
<dbReference type="AlphaFoldDB" id="A0AAN6XFR5"/>
<name>A0AAN6XFR5_9PEZI</name>
<comment type="caution">
    <text evidence="2">The sequence shown here is derived from an EMBL/GenBank/DDBJ whole genome shotgun (WGS) entry which is preliminary data.</text>
</comment>